<name>A0A7R9AAD2_9CRUS</name>
<dbReference type="Pfam" id="PF02854">
    <property type="entry name" value="MIF4G"/>
    <property type="match status" value="1"/>
</dbReference>
<dbReference type="GO" id="GO:0000184">
    <property type="term" value="P:nuclear-transcribed mRNA catabolic process, nonsense-mediated decay"/>
    <property type="evidence" value="ECO:0007669"/>
    <property type="project" value="TreeGrafter"/>
</dbReference>
<dbReference type="GO" id="GO:0008380">
    <property type="term" value="P:RNA splicing"/>
    <property type="evidence" value="ECO:0007669"/>
    <property type="project" value="UniProtKB-KW"/>
</dbReference>
<dbReference type="Gene3D" id="3.20.20.80">
    <property type="entry name" value="Glycosidases"/>
    <property type="match status" value="1"/>
</dbReference>
<evidence type="ECO:0000256" key="4">
    <source>
        <dbReference type="ARBA" id="ARBA00019879"/>
    </source>
</evidence>
<protein>
    <recommendedName>
        <fullName evidence="4">Nuclear cap-binding protein subunit 1</fullName>
    </recommendedName>
    <alternativeName>
        <fullName evidence="10">80 kDa nuclear cap-binding protein</fullName>
    </alternativeName>
</protein>
<dbReference type="SUPFAM" id="SSF51445">
    <property type="entry name" value="(Trans)glycosidases"/>
    <property type="match status" value="1"/>
</dbReference>
<dbReference type="OrthoDB" id="10252707at2759"/>
<dbReference type="InterPro" id="IPR011583">
    <property type="entry name" value="Chitinase_II/V-like_cat"/>
</dbReference>
<dbReference type="PROSITE" id="PS51910">
    <property type="entry name" value="GH18_2"/>
    <property type="match status" value="1"/>
</dbReference>
<evidence type="ECO:0000256" key="1">
    <source>
        <dbReference type="ARBA" id="ARBA00004123"/>
    </source>
</evidence>
<dbReference type="EMBL" id="CAJPEV010002879">
    <property type="protein sequence ID" value="CAG0898321.1"/>
    <property type="molecule type" value="Genomic_DNA"/>
</dbReference>
<dbReference type="InterPro" id="IPR027159">
    <property type="entry name" value="CBP80"/>
</dbReference>
<evidence type="ECO:0000256" key="10">
    <source>
        <dbReference type="ARBA" id="ARBA00030965"/>
    </source>
</evidence>
<gene>
    <name evidence="13" type="ORF">DSTB1V02_LOCUS10257</name>
</gene>
<reference evidence="13" key="1">
    <citation type="submission" date="2020-11" db="EMBL/GenBank/DDBJ databases">
        <authorList>
            <person name="Tran Van P."/>
        </authorList>
    </citation>
    <scope>NUCLEOTIDE SEQUENCE</scope>
</reference>
<evidence type="ECO:0000256" key="2">
    <source>
        <dbReference type="ARBA" id="ARBA00007413"/>
    </source>
</evidence>
<dbReference type="InterPro" id="IPR015174">
    <property type="entry name" value="MIF4G-like_typ-2"/>
</dbReference>
<dbReference type="Pfam" id="PF09088">
    <property type="entry name" value="MIF4G_like"/>
    <property type="match status" value="1"/>
</dbReference>
<evidence type="ECO:0000256" key="3">
    <source>
        <dbReference type="ARBA" id="ARBA00011361"/>
    </source>
</evidence>
<evidence type="ECO:0000313" key="14">
    <source>
        <dbReference type="Proteomes" id="UP000677054"/>
    </source>
</evidence>
<feature type="compositionally biased region" description="Basic and acidic residues" evidence="11">
    <location>
        <begin position="630"/>
        <end position="641"/>
    </location>
</feature>
<dbReference type="GO" id="GO:0005846">
    <property type="term" value="C:nuclear cap binding complex"/>
    <property type="evidence" value="ECO:0007669"/>
    <property type="project" value="InterPro"/>
</dbReference>
<dbReference type="InterPro" id="IPR001223">
    <property type="entry name" value="Glyco_hydro18_cat"/>
</dbReference>
<evidence type="ECO:0000259" key="12">
    <source>
        <dbReference type="PROSITE" id="PS51910"/>
    </source>
</evidence>
<dbReference type="GO" id="GO:0005634">
    <property type="term" value="C:nucleus"/>
    <property type="evidence" value="ECO:0007669"/>
    <property type="project" value="UniProtKB-SubCell"/>
</dbReference>
<dbReference type="InterPro" id="IPR003890">
    <property type="entry name" value="MIF4G-like_typ-3"/>
</dbReference>
<evidence type="ECO:0000256" key="5">
    <source>
        <dbReference type="ARBA" id="ARBA00022664"/>
    </source>
</evidence>
<organism evidence="13">
    <name type="scientific">Darwinula stevensoni</name>
    <dbReference type="NCBI Taxonomy" id="69355"/>
    <lineage>
        <taxon>Eukaryota</taxon>
        <taxon>Metazoa</taxon>
        <taxon>Ecdysozoa</taxon>
        <taxon>Arthropoda</taxon>
        <taxon>Crustacea</taxon>
        <taxon>Oligostraca</taxon>
        <taxon>Ostracoda</taxon>
        <taxon>Podocopa</taxon>
        <taxon>Podocopida</taxon>
        <taxon>Darwinulocopina</taxon>
        <taxon>Darwinuloidea</taxon>
        <taxon>Darwinulidae</taxon>
        <taxon>Darwinula</taxon>
    </lineage>
</organism>
<evidence type="ECO:0000256" key="11">
    <source>
        <dbReference type="SAM" id="MobiDB-lite"/>
    </source>
</evidence>
<dbReference type="SUPFAM" id="SSF48371">
    <property type="entry name" value="ARM repeat"/>
    <property type="match status" value="3"/>
</dbReference>
<evidence type="ECO:0000313" key="13">
    <source>
        <dbReference type="EMBL" id="CAD7250484.1"/>
    </source>
</evidence>
<dbReference type="PANTHER" id="PTHR12412">
    <property type="entry name" value="CAP BINDING PROTEIN"/>
    <property type="match status" value="1"/>
</dbReference>
<keyword evidence="9" id="KW-0539">Nucleus</keyword>
<dbReference type="FunFam" id="1.25.40.180:FF:000041">
    <property type="entry name" value="Nuclear cap-binding protein subunit 1"/>
    <property type="match status" value="1"/>
</dbReference>
<dbReference type="Gene3D" id="1.25.40.180">
    <property type="match status" value="3"/>
</dbReference>
<dbReference type="InterPro" id="IPR015172">
    <property type="entry name" value="MIF4G-like_typ-1"/>
</dbReference>
<comment type="similarity">
    <text evidence="2">Belongs to the NCBP1 family.</text>
</comment>
<evidence type="ECO:0000256" key="6">
    <source>
        <dbReference type="ARBA" id="ARBA00023042"/>
    </source>
</evidence>
<feature type="domain" description="GH18" evidence="12">
    <location>
        <begin position="755"/>
        <end position="1133"/>
    </location>
</feature>
<sequence length="1178" mass="133768">MSRKRFQGGDYPPAKRRRYAVEPQALEVEDGLESLLVRVGEKSSSSLERNLETLVGLLEQDLEAYKAKIIQILLDCIIRMPEKSSIYATLIGLINIKNYSFGGEVVEALVRQLKDAMKACEWEKGRYTFRFICDLGNTRVLALSSVVQLMDSFVQSGSENDVPQVRKDWFIFTVLGSLPFVGKALFEKRSGDLDRILSMIQSTLEKRKKTHVGGLRVWLSDDPHPQEEYLDCLWAQIVKLKGDGWVEKHLPHPYMSFHSVLSEGVTHNLPTIIPPPHHADHSAAQLLLFPYQGGGKVPLEYMVVEVIISELLGLPSSRYLEVFYGSLLIELCTLQPSTIPQVLAQATEMIFSRIETMNVDCIQRFSSWFAYHLSNYQFRWSWGEWQDCLSLDSLHPKPVFIQETLAKCLRLAYLQRLVEVTPESFAPLHPPKAEPVYKYTQESASSLPGTTAAHNLLAAIKQKCTPDEALKVLEDLPNPLTVDGSGDPPYHPLQIEVFTQTLLYLGSKTFSHSFAAITKFHPVLKTLIQTEDAQICLLKNLHQVWLKHPQMQLVLIDKLLKTQIIECAAVANWIFSRDMAPEFTRMYVWEILHMTISKMSKYVKKLSQEVAETKEKLKKLGEESEESDKEGEPGDQRPTEDALEKLEEKLESALADQKNLFLIVFQRFIMILSEHIVHCDTDGKDFHTWWYFWTLGHLKQVFMLHEEQVNKCKDTLETLLFTPELDSNILEVSDMDLCILYFLLPLLLASAWGQKRVVCYWGTWSIYRPNQGMFDLEHFRTELCTHVVYSFLGIEEESLLLTSIDPNADHNQCDGGEKDLIRGLVRRRDETGGFAVMLGIGGWNEASPKWTRMVETAESRKKFIHSAIRTVLTFDADGVDLDWEYPGLRGGRPVDKANFLQFVKELSAALKSIPRPEGKESLILSMAVPPTQALLDPGFDFTTSGDNLATHVDFLNVMAYDYYTCDPRLESCLIGPQAALYEGPGDPPENVKFNVESTVEMYTGLGVPANKLVLGIPFSARTYKHSAETPEWYMEVQDAGAAGPYCTQAGSYCYAEVCETLEDNQWTADMDLFRSVPFAYTTDTFMSYENIESVSSKGDLREGTITCTTANRDIARVRLATLSPLTHDALLSSPHRCPEWICQLQRPKGNWEGLEAFHRYLCRATRMRIEGRATRVEE</sequence>
<feature type="region of interest" description="Disordered" evidence="11">
    <location>
        <begin position="617"/>
        <end position="641"/>
    </location>
</feature>
<evidence type="ECO:0000256" key="7">
    <source>
        <dbReference type="ARBA" id="ARBA00023158"/>
    </source>
</evidence>
<keyword evidence="14" id="KW-1185">Reference proteome</keyword>
<keyword evidence="7" id="KW-0943">RNA-mediated gene silencing</keyword>
<dbReference type="InterPro" id="IPR029070">
    <property type="entry name" value="Chitinase_insertion_sf"/>
</dbReference>
<keyword evidence="5" id="KW-0507">mRNA processing</keyword>
<proteinExistence type="inferred from homology"/>
<dbReference type="GO" id="GO:0031047">
    <property type="term" value="P:regulatory ncRNA-mediated gene silencing"/>
    <property type="evidence" value="ECO:0007669"/>
    <property type="project" value="UniProtKB-KW"/>
</dbReference>
<dbReference type="GO" id="GO:0000339">
    <property type="term" value="F:RNA cap binding"/>
    <property type="evidence" value="ECO:0007669"/>
    <property type="project" value="InterPro"/>
</dbReference>
<dbReference type="GO" id="GO:0008061">
    <property type="term" value="F:chitin binding"/>
    <property type="evidence" value="ECO:0007669"/>
    <property type="project" value="InterPro"/>
</dbReference>
<dbReference type="EMBL" id="LR902396">
    <property type="protein sequence ID" value="CAD7250484.1"/>
    <property type="molecule type" value="Genomic_DNA"/>
</dbReference>
<dbReference type="GO" id="GO:0006406">
    <property type="term" value="P:mRNA export from nucleus"/>
    <property type="evidence" value="ECO:0007669"/>
    <property type="project" value="InterPro"/>
</dbReference>
<dbReference type="PANTHER" id="PTHR12412:SF2">
    <property type="entry name" value="NUCLEAR CAP-BINDING PROTEIN SUBUNIT 1"/>
    <property type="match status" value="1"/>
</dbReference>
<keyword evidence="8" id="KW-0508">mRNA splicing</keyword>
<comment type="subcellular location">
    <subcellularLocation>
        <location evidence="1">Nucleus</location>
    </subcellularLocation>
</comment>
<evidence type="ECO:0000256" key="9">
    <source>
        <dbReference type="ARBA" id="ARBA00023242"/>
    </source>
</evidence>
<dbReference type="SMART" id="SM00636">
    <property type="entry name" value="Glyco_18"/>
    <property type="match status" value="1"/>
</dbReference>
<dbReference type="Proteomes" id="UP000677054">
    <property type="component" value="Unassembled WGS sequence"/>
</dbReference>
<dbReference type="Gene3D" id="3.10.50.10">
    <property type="match status" value="1"/>
</dbReference>
<dbReference type="GO" id="GO:0005975">
    <property type="term" value="P:carbohydrate metabolic process"/>
    <property type="evidence" value="ECO:0007669"/>
    <property type="project" value="InterPro"/>
</dbReference>
<accession>A0A7R9AAD2</accession>
<dbReference type="SMART" id="SM00543">
    <property type="entry name" value="MIF4G"/>
    <property type="match status" value="1"/>
</dbReference>
<dbReference type="Pfam" id="PF00704">
    <property type="entry name" value="Glyco_hydro_18"/>
    <property type="match status" value="1"/>
</dbReference>
<dbReference type="InterPro" id="IPR017853">
    <property type="entry name" value="GH"/>
</dbReference>
<dbReference type="SUPFAM" id="SSF54556">
    <property type="entry name" value="Chitinase insertion domain"/>
    <property type="match status" value="1"/>
</dbReference>
<dbReference type="InterPro" id="IPR016024">
    <property type="entry name" value="ARM-type_fold"/>
</dbReference>
<dbReference type="Pfam" id="PF09090">
    <property type="entry name" value="MIF4G_like_2"/>
    <property type="match status" value="1"/>
</dbReference>
<dbReference type="GO" id="GO:0003729">
    <property type="term" value="F:mRNA binding"/>
    <property type="evidence" value="ECO:0007669"/>
    <property type="project" value="TreeGrafter"/>
</dbReference>
<comment type="subunit">
    <text evidence="3">Component of the nuclear cap-binding complex (CBC), a heterodimer composed of Cbp80 and Cbp20 that interacts with m7GpppG-capped RNA.</text>
</comment>
<dbReference type="GO" id="GO:0006370">
    <property type="term" value="P:7-methylguanosine mRNA capping"/>
    <property type="evidence" value="ECO:0007669"/>
    <property type="project" value="UniProtKB-KW"/>
</dbReference>
<evidence type="ECO:0000256" key="8">
    <source>
        <dbReference type="ARBA" id="ARBA00023187"/>
    </source>
</evidence>
<keyword evidence="6" id="KW-0506">mRNA capping</keyword>
<dbReference type="AlphaFoldDB" id="A0A7R9AAD2"/>